<dbReference type="InterPro" id="IPR000866">
    <property type="entry name" value="AhpC/TSA"/>
</dbReference>
<keyword evidence="7" id="KW-0809">Transit peptide</keyword>
<evidence type="ECO:0000256" key="15">
    <source>
        <dbReference type="ARBA" id="ARBA00042163"/>
    </source>
</evidence>
<dbReference type="EMBL" id="CP097507">
    <property type="protein sequence ID" value="URE08040.1"/>
    <property type="molecule type" value="Genomic_DNA"/>
</dbReference>
<evidence type="ECO:0000256" key="11">
    <source>
        <dbReference type="ARBA" id="ARBA00023284"/>
    </source>
</evidence>
<evidence type="ECO:0000256" key="7">
    <source>
        <dbReference type="ARBA" id="ARBA00022946"/>
    </source>
</evidence>
<dbReference type="PANTHER" id="PTHR42801">
    <property type="entry name" value="THIOREDOXIN-DEPENDENT PEROXIDE REDUCTASE"/>
    <property type="match status" value="1"/>
</dbReference>
<evidence type="ECO:0000313" key="20">
    <source>
        <dbReference type="EMBL" id="URE08040.1"/>
    </source>
</evidence>
<comment type="subcellular location">
    <subcellularLocation>
        <location evidence="1">Plastid</location>
        <location evidence="1">Chloroplast thylakoid lumen</location>
    </subcellularLocation>
</comment>
<dbReference type="GO" id="GO:0045454">
    <property type="term" value="P:cell redox homeostasis"/>
    <property type="evidence" value="ECO:0007669"/>
    <property type="project" value="TreeGrafter"/>
</dbReference>
<keyword evidence="9" id="KW-0793">Thylakoid</keyword>
<evidence type="ECO:0000256" key="1">
    <source>
        <dbReference type="ARBA" id="ARBA00004456"/>
    </source>
</evidence>
<evidence type="ECO:0000256" key="12">
    <source>
        <dbReference type="ARBA" id="ARBA00032824"/>
    </source>
</evidence>
<dbReference type="Gene3D" id="3.40.30.10">
    <property type="entry name" value="Glutaredoxin"/>
    <property type="match status" value="1"/>
</dbReference>
<dbReference type="InterPro" id="IPR036249">
    <property type="entry name" value="Thioredoxin-like_sf"/>
</dbReference>
<dbReference type="EC" id="1.11.1.24" evidence="2"/>
<dbReference type="OrthoDB" id="338622at2759"/>
<dbReference type="InterPro" id="IPR050924">
    <property type="entry name" value="Peroxiredoxin_BCP/PrxQ"/>
</dbReference>
<dbReference type="GO" id="GO:0009535">
    <property type="term" value="C:chloroplast thylakoid membrane"/>
    <property type="evidence" value="ECO:0007669"/>
    <property type="project" value="TreeGrafter"/>
</dbReference>
<organism evidence="20 21">
    <name type="scientific">Musa troglodytarum</name>
    <name type="common">fe'i banana</name>
    <dbReference type="NCBI Taxonomy" id="320322"/>
    <lineage>
        <taxon>Eukaryota</taxon>
        <taxon>Viridiplantae</taxon>
        <taxon>Streptophyta</taxon>
        <taxon>Embryophyta</taxon>
        <taxon>Tracheophyta</taxon>
        <taxon>Spermatophyta</taxon>
        <taxon>Magnoliopsida</taxon>
        <taxon>Liliopsida</taxon>
        <taxon>Zingiberales</taxon>
        <taxon>Musaceae</taxon>
        <taxon>Musa</taxon>
    </lineage>
</organism>
<feature type="compositionally biased region" description="Low complexity" evidence="17">
    <location>
        <begin position="101"/>
        <end position="113"/>
    </location>
</feature>
<dbReference type="InterPro" id="IPR048297">
    <property type="entry name" value="DUF936_dom_pln"/>
</dbReference>
<evidence type="ECO:0000256" key="16">
    <source>
        <dbReference type="ARBA" id="ARBA00049091"/>
    </source>
</evidence>
<dbReference type="EMBL" id="CP097507">
    <property type="protein sequence ID" value="URE08050.1"/>
    <property type="molecule type" value="Genomic_DNA"/>
</dbReference>
<dbReference type="EMBL" id="CP097507">
    <property type="protein sequence ID" value="URE08039.1"/>
    <property type="molecule type" value="Genomic_DNA"/>
</dbReference>
<dbReference type="Proteomes" id="UP001055439">
    <property type="component" value="Chromosome 5"/>
</dbReference>
<name>A0A9E7G5E6_9LILI</name>
<dbReference type="GO" id="GO:0008379">
    <property type="term" value="F:thioredoxin peroxidase activity"/>
    <property type="evidence" value="ECO:0007669"/>
    <property type="project" value="TreeGrafter"/>
</dbReference>
<dbReference type="FunFam" id="3.40.30.10:FF:000122">
    <property type="entry name" value="Peroxiredoxin Q chloroplastic"/>
    <property type="match status" value="1"/>
</dbReference>
<evidence type="ECO:0000256" key="3">
    <source>
        <dbReference type="ARBA" id="ARBA00022528"/>
    </source>
</evidence>
<keyword evidence="4" id="KW-0575">Peroxidase</keyword>
<evidence type="ECO:0000256" key="9">
    <source>
        <dbReference type="ARBA" id="ARBA00023078"/>
    </source>
</evidence>
<protein>
    <recommendedName>
        <fullName evidence="2">thioredoxin-dependent peroxiredoxin</fullName>
        <ecNumber evidence="2">1.11.1.24</ecNumber>
    </recommendedName>
    <alternativeName>
        <fullName evidence="12">Thioredoxin peroxidase</fullName>
    </alternativeName>
    <alternativeName>
        <fullName evidence="15">Thioredoxin-dependent peroxiredoxin Q</fullName>
    </alternativeName>
</protein>
<evidence type="ECO:0000259" key="19">
    <source>
        <dbReference type="Pfam" id="PF06075"/>
    </source>
</evidence>
<comment type="catalytic activity">
    <reaction evidence="16">
        <text>a hydroperoxide + [thioredoxin]-dithiol = an alcohol + [thioredoxin]-disulfide + H2O</text>
        <dbReference type="Rhea" id="RHEA:62620"/>
        <dbReference type="Rhea" id="RHEA-COMP:10698"/>
        <dbReference type="Rhea" id="RHEA-COMP:10700"/>
        <dbReference type="ChEBI" id="CHEBI:15377"/>
        <dbReference type="ChEBI" id="CHEBI:29950"/>
        <dbReference type="ChEBI" id="CHEBI:30879"/>
        <dbReference type="ChEBI" id="CHEBI:35924"/>
        <dbReference type="ChEBI" id="CHEBI:50058"/>
        <dbReference type="EC" id="1.11.1.24"/>
    </reaction>
</comment>
<accession>A0A9E7G5E6</accession>
<evidence type="ECO:0000256" key="10">
    <source>
        <dbReference type="ARBA" id="ARBA00023157"/>
    </source>
</evidence>
<proteinExistence type="inferred from homology"/>
<evidence type="ECO:0000256" key="4">
    <source>
        <dbReference type="ARBA" id="ARBA00022559"/>
    </source>
</evidence>
<evidence type="ECO:0000256" key="17">
    <source>
        <dbReference type="SAM" id="MobiDB-lite"/>
    </source>
</evidence>
<feature type="domain" description="Alkyl hydroperoxide reductase subunit C/ Thiol specific antioxidant" evidence="18">
    <location>
        <begin position="225"/>
        <end position="303"/>
    </location>
</feature>
<keyword evidence="10" id="KW-1015">Disulfide bond</keyword>
<reference evidence="20" key="1">
    <citation type="submission" date="2022-05" db="EMBL/GenBank/DDBJ databases">
        <title>The Musa troglodytarum L. genome provides insights into the mechanism of non-climacteric behaviour and enrichment of carotenoids.</title>
        <authorList>
            <person name="Wang J."/>
        </authorList>
    </citation>
    <scope>NUCLEOTIDE SEQUENCE</scope>
    <source>
        <tissue evidence="20">Leaf</tissue>
    </source>
</reference>
<dbReference type="PANTHER" id="PTHR42801:SF4">
    <property type="entry name" value="AHPC_TSA FAMILY PROTEIN"/>
    <property type="match status" value="1"/>
</dbReference>
<dbReference type="AlphaFoldDB" id="A0A9E7G5E6"/>
<comment type="similarity">
    <text evidence="14">Belongs to the peroxiredoxin family. BCP/PrxQ subfamily.</text>
</comment>
<sequence>MNKLQLGQFIHIDKVEAGTPVPVLVGVRPVPGRNPCIGRPKDLMNLLRVSDTSEIADHVKNSSKSYELSEGEKESPVHRVVIKEEKNVVASRYMQCVLRSNAKSSGSESNSPNYKIEENSTVESEKKSIPSRVKQEAKCQALKMPQKLQKASDGQEGITFQLQFSFIEQQQKKSSRHHSLGLSSCQPSYAREEPRMKKDAKDHGKGHSKESDELIGVTLSQLKDACAFRDSYEKFKKAGAEVIGISGDDPSSHKAFATKYRLPFTLLSDEGNKVRKQWGIPGDLFGTLPGRQTYVLDRKGVVQLVYNNQFQPEKHVEETLKLLQSL</sequence>
<feature type="domain" description="DUF936" evidence="19">
    <location>
        <begin position="2"/>
        <end position="44"/>
    </location>
</feature>
<dbReference type="SUPFAM" id="SSF52833">
    <property type="entry name" value="Thioredoxin-like"/>
    <property type="match status" value="1"/>
</dbReference>
<keyword evidence="11" id="KW-0676">Redox-active center</keyword>
<dbReference type="GO" id="GO:0034599">
    <property type="term" value="P:cellular response to oxidative stress"/>
    <property type="evidence" value="ECO:0007669"/>
    <property type="project" value="TreeGrafter"/>
</dbReference>
<gene>
    <name evidence="20" type="ORF">MUK42_34137</name>
</gene>
<evidence type="ECO:0000256" key="13">
    <source>
        <dbReference type="ARBA" id="ARBA00037420"/>
    </source>
</evidence>
<evidence type="ECO:0000256" key="2">
    <source>
        <dbReference type="ARBA" id="ARBA00013017"/>
    </source>
</evidence>
<evidence type="ECO:0000256" key="6">
    <source>
        <dbReference type="ARBA" id="ARBA00022862"/>
    </source>
</evidence>
<feature type="region of interest" description="Disordered" evidence="17">
    <location>
        <begin position="101"/>
        <end position="132"/>
    </location>
</feature>
<evidence type="ECO:0000313" key="21">
    <source>
        <dbReference type="Proteomes" id="UP001055439"/>
    </source>
</evidence>
<evidence type="ECO:0000256" key="5">
    <source>
        <dbReference type="ARBA" id="ARBA00022640"/>
    </source>
</evidence>
<dbReference type="GO" id="GO:0009543">
    <property type="term" value="C:chloroplast thylakoid lumen"/>
    <property type="evidence" value="ECO:0007669"/>
    <property type="project" value="UniProtKB-SubCell"/>
</dbReference>
<keyword evidence="6" id="KW-0049">Antioxidant</keyword>
<evidence type="ECO:0000259" key="18">
    <source>
        <dbReference type="Pfam" id="PF00578"/>
    </source>
</evidence>
<dbReference type="Pfam" id="PF00578">
    <property type="entry name" value="AhpC-TSA"/>
    <property type="match status" value="1"/>
</dbReference>
<feature type="compositionally biased region" description="Basic and acidic residues" evidence="17">
    <location>
        <begin position="190"/>
        <end position="212"/>
    </location>
</feature>
<dbReference type="CDD" id="cd03017">
    <property type="entry name" value="PRX_BCP"/>
    <property type="match status" value="1"/>
</dbReference>
<keyword evidence="8" id="KW-0560">Oxidoreductase</keyword>
<keyword evidence="3" id="KW-0150">Chloroplast</keyword>
<evidence type="ECO:0000256" key="14">
    <source>
        <dbReference type="ARBA" id="ARBA00038489"/>
    </source>
</evidence>
<comment type="function">
    <text evidence="13">Thiol-specific peroxidase that catalyzes the reduction of hydrogen peroxide and organic hydroperoxides to water and alcohols, respectively. Plays a role in cell protection against oxidative stress by detoxifying peroxides.</text>
</comment>
<keyword evidence="21" id="KW-1185">Reference proteome</keyword>
<keyword evidence="5" id="KW-0934">Plastid</keyword>
<feature type="compositionally biased region" description="Basic and acidic residues" evidence="17">
    <location>
        <begin position="115"/>
        <end position="132"/>
    </location>
</feature>
<feature type="region of interest" description="Disordered" evidence="17">
    <location>
        <begin position="173"/>
        <end position="212"/>
    </location>
</feature>
<dbReference type="Pfam" id="PF06075">
    <property type="entry name" value="DUF936"/>
    <property type="match status" value="1"/>
</dbReference>
<evidence type="ECO:0000256" key="8">
    <source>
        <dbReference type="ARBA" id="ARBA00023002"/>
    </source>
</evidence>